<name>A0A9J6H2K4_HAELO</name>
<dbReference type="EMBL" id="JABSTR010000011">
    <property type="protein sequence ID" value="KAH9381994.1"/>
    <property type="molecule type" value="Genomic_DNA"/>
</dbReference>
<organism evidence="1 2">
    <name type="scientific">Haemaphysalis longicornis</name>
    <name type="common">Bush tick</name>
    <dbReference type="NCBI Taxonomy" id="44386"/>
    <lineage>
        <taxon>Eukaryota</taxon>
        <taxon>Metazoa</taxon>
        <taxon>Ecdysozoa</taxon>
        <taxon>Arthropoda</taxon>
        <taxon>Chelicerata</taxon>
        <taxon>Arachnida</taxon>
        <taxon>Acari</taxon>
        <taxon>Parasitiformes</taxon>
        <taxon>Ixodida</taxon>
        <taxon>Ixodoidea</taxon>
        <taxon>Ixodidae</taxon>
        <taxon>Haemaphysalinae</taxon>
        <taxon>Haemaphysalis</taxon>
    </lineage>
</organism>
<accession>A0A9J6H2K4</accession>
<proteinExistence type="predicted"/>
<dbReference type="Gene3D" id="3.30.70.1820">
    <property type="entry name" value="L1 transposable element, RRM domain"/>
    <property type="match status" value="1"/>
</dbReference>
<comment type="caution">
    <text evidence="1">The sequence shown here is derived from an EMBL/GenBank/DDBJ whole genome shotgun (WGS) entry which is preliminary data.</text>
</comment>
<dbReference type="VEuPathDB" id="VectorBase:HLOH_065146"/>
<dbReference type="AlphaFoldDB" id="A0A9J6H2K4"/>
<reference evidence="1 2" key="1">
    <citation type="journal article" date="2020" name="Cell">
        <title>Large-Scale Comparative Analyses of Tick Genomes Elucidate Their Genetic Diversity and Vector Capacities.</title>
        <authorList>
            <consortium name="Tick Genome and Microbiome Consortium (TIGMIC)"/>
            <person name="Jia N."/>
            <person name="Wang J."/>
            <person name="Shi W."/>
            <person name="Du L."/>
            <person name="Sun Y."/>
            <person name="Zhan W."/>
            <person name="Jiang J.F."/>
            <person name="Wang Q."/>
            <person name="Zhang B."/>
            <person name="Ji P."/>
            <person name="Bell-Sakyi L."/>
            <person name="Cui X.M."/>
            <person name="Yuan T.T."/>
            <person name="Jiang B.G."/>
            <person name="Yang W.F."/>
            <person name="Lam T.T."/>
            <person name="Chang Q.C."/>
            <person name="Ding S.J."/>
            <person name="Wang X.J."/>
            <person name="Zhu J.G."/>
            <person name="Ruan X.D."/>
            <person name="Zhao L."/>
            <person name="Wei J.T."/>
            <person name="Ye R.Z."/>
            <person name="Que T.C."/>
            <person name="Du C.H."/>
            <person name="Zhou Y.H."/>
            <person name="Cheng J.X."/>
            <person name="Dai P.F."/>
            <person name="Guo W.B."/>
            <person name="Han X.H."/>
            <person name="Huang E.J."/>
            <person name="Li L.F."/>
            <person name="Wei W."/>
            <person name="Gao Y.C."/>
            <person name="Liu J.Z."/>
            <person name="Shao H.Z."/>
            <person name="Wang X."/>
            <person name="Wang C.C."/>
            <person name="Yang T.C."/>
            <person name="Huo Q.B."/>
            <person name="Li W."/>
            <person name="Chen H.Y."/>
            <person name="Chen S.E."/>
            <person name="Zhou L.G."/>
            <person name="Ni X.B."/>
            <person name="Tian J.H."/>
            <person name="Sheng Y."/>
            <person name="Liu T."/>
            <person name="Pan Y.S."/>
            <person name="Xia L.Y."/>
            <person name="Li J."/>
            <person name="Zhao F."/>
            <person name="Cao W.C."/>
        </authorList>
    </citation>
    <scope>NUCLEOTIDE SEQUENCE [LARGE SCALE GENOMIC DNA]</scope>
    <source>
        <strain evidence="1">HaeL-2018</strain>
    </source>
</reference>
<evidence type="ECO:0000313" key="1">
    <source>
        <dbReference type="EMBL" id="KAH9381994.1"/>
    </source>
</evidence>
<protein>
    <submittedName>
        <fullName evidence="1">Uncharacterized protein</fullName>
    </submittedName>
</protein>
<gene>
    <name evidence="1" type="ORF">HPB48_018597</name>
</gene>
<dbReference type="Proteomes" id="UP000821853">
    <property type="component" value="Chromosome 9"/>
</dbReference>
<sequence length="134" mass="14714">MSASLESVIPDDSISRAHRLGAYVPKTCRPVIVKFCSFKIGDAIFSKKSKLKGTKISISEDFCKATRNSRKKLIDYGKASGQKYTVRYNKLLFNKKCFVYCAQTDSICEIADNSELESPGSAVPKSPPAIAIPV</sequence>
<keyword evidence="2" id="KW-1185">Reference proteome</keyword>
<dbReference type="OrthoDB" id="6514226at2759"/>
<evidence type="ECO:0000313" key="2">
    <source>
        <dbReference type="Proteomes" id="UP000821853"/>
    </source>
</evidence>